<organism evidence="3 4">
    <name type="scientific">Rhodofomes roseus</name>
    <dbReference type="NCBI Taxonomy" id="34475"/>
    <lineage>
        <taxon>Eukaryota</taxon>
        <taxon>Fungi</taxon>
        <taxon>Dikarya</taxon>
        <taxon>Basidiomycota</taxon>
        <taxon>Agaricomycotina</taxon>
        <taxon>Agaricomycetes</taxon>
        <taxon>Polyporales</taxon>
        <taxon>Rhodofomes</taxon>
    </lineage>
</organism>
<evidence type="ECO:0000313" key="4">
    <source>
        <dbReference type="Proteomes" id="UP000298390"/>
    </source>
</evidence>
<feature type="region of interest" description="Disordered" evidence="1">
    <location>
        <begin position="361"/>
        <end position="406"/>
    </location>
</feature>
<evidence type="ECO:0000256" key="1">
    <source>
        <dbReference type="SAM" id="MobiDB-lite"/>
    </source>
</evidence>
<accession>A0A4Y9Y148</accession>
<dbReference type="PANTHER" id="PTHR39639:SF1">
    <property type="entry name" value="DUF262 DOMAIN-CONTAINING PROTEIN"/>
    <property type="match status" value="1"/>
</dbReference>
<dbReference type="STRING" id="34475.A0A4Y9Y148"/>
<feature type="domain" description="GmrSD restriction endonucleases N-terminal" evidence="2">
    <location>
        <begin position="51"/>
        <end position="190"/>
    </location>
</feature>
<comment type="caution">
    <text evidence="3">The sequence shown here is derived from an EMBL/GenBank/DDBJ whole genome shotgun (WGS) entry which is preliminary data.</text>
</comment>
<dbReference type="InterPro" id="IPR004919">
    <property type="entry name" value="GmrSD_N"/>
</dbReference>
<sequence length="406" mass="47304">MEEEKDFDELQSDIEDEDDTRTFHIGERLTMPKARLYTTLELHTLVHEGVIDLCPAYQRDIVWTEPKQMKLLDSIYRNYYVPPIVFDVYKDDDGETAMRCVDGKQRLTSIQKFLDGQIPYKDPITKKNWYYTRAQSHKSSRLEVPEDWKRDFASKQLTCVQYYDLPKGMDRDIFQRVQLGVPLTAAEKLQAIDSPWSDFITELDDRYINCDNGLTTIIDVDMKRGRDFQTLAQFVFCCKLYPERAVPTAQKMEQFVASMEPPESWFKTALKEALTKFWHIGSSKRLNYGFSSIQKRVAPVEFVFIGVILYILRDCPEEVCAEEIYNMRAHVRKQFPDVRARGDIIRCLWGFIAQVVERQDDAPPPVSAKRRASGHKRGKYYEGSEDDDDMNTQTGTRGGKKSKGRR</sequence>
<dbReference type="Pfam" id="PF03235">
    <property type="entry name" value="GmrSD_N"/>
    <property type="match status" value="1"/>
</dbReference>
<dbReference type="PANTHER" id="PTHR39639">
    <property type="entry name" value="CHROMOSOME 16, WHOLE GENOME SHOTGUN SEQUENCE"/>
    <property type="match status" value="1"/>
</dbReference>
<name>A0A4Y9Y148_9APHY</name>
<gene>
    <name evidence="3" type="ORF">EVJ58_g7802</name>
</gene>
<reference evidence="3 4" key="1">
    <citation type="submission" date="2019-01" db="EMBL/GenBank/DDBJ databases">
        <title>Genome sequencing of the rare red list fungi Fomitopsis rosea.</title>
        <authorList>
            <person name="Buettner E."/>
            <person name="Kellner H."/>
        </authorList>
    </citation>
    <scope>NUCLEOTIDE SEQUENCE [LARGE SCALE GENOMIC DNA]</scope>
    <source>
        <strain evidence="3 4">DSM 105464</strain>
    </source>
</reference>
<dbReference type="AlphaFoldDB" id="A0A4Y9Y148"/>
<dbReference type="EMBL" id="SEKV01000527">
    <property type="protein sequence ID" value="TFY56166.1"/>
    <property type="molecule type" value="Genomic_DNA"/>
</dbReference>
<feature type="compositionally biased region" description="Basic residues" evidence="1">
    <location>
        <begin position="368"/>
        <end position="378"/>
    </location>
</feature>
<evidence type="ECO:0000259" key="2">
    <source>
        <dbReference type="Pfam" id="PF03235"/>
    </source>
</evidence>
<dbReference type="Proteomes" id="UP000298390">
    <property type="component" value="Unassembled WGS sequence"/>
</dbReference>
<evidence type="ECO:0000313" key="3">
    <source>
        <dbReference type="EMBL" id="TFY56166.1"/>
    </source>
</evidence>
<protein>
    <recommendedName>
        <fullName evidence="2">GmrSD restriction endonucleases N-terminal domain-containing protein</fullName>
    </recommendedName>
</protein>
<proteinExistence type="predicted"/>